<dbReference type="InterPro" id="IPR001296">
    <property type="entry name" value="Glyco_trans_1"/>
</dbReference>
<evidence type="ECO:0000259" key="2">
    <source>
        <dbReference type="Pfam" id="PF00534"/>
    </source>
</evidence>
<keyword evidence="4" id="KW-1185">Reference proteome</keyword>
<feature type="domain" description="Glycosyl transferase family 1" evidence="2">
    <location>
        <begin position="193"/>
        <end position="355"/>
    </location>
</feature>
<dbReference type="GO" id="GO:0016740">
    <property type="term" value="F:transferase activity"/>
    <property type="evidence" value="ECO:0007669"/>
    <property type="project" value="UniProtKB-KW"/>
</dbReference>
<dbReference type="PANTHER" id="PTHR46401:SF2">
    <property type="entry name" value="GLYCOSYLTRANSFERASE WBBK-RELATED"/>
    <property type="match status" value="1"/>
</dbReference>
<sequence>MIIGIDASNIKGGGGVTHLKELLENANPAKYGFTKVILWSVTKTLSQIEDRPWLTKANCSELSGNRILRWYWQKFKLSELAREQKCDLLFVPGGSFSGNFRPFVTMSQNLLPFEWGELRRYGFSIFTLRLILLYLFQGATFRKAQGIIFLTKYAENRILNKLNIENRNVVIIPHGINEKFFHKPKIQSEFMDRRNDNPIELLYVSFIGAYKHQWNVVEAVAKLNKQGIRIHLSLVGALSEKSSARKLRLKMNEFKPLDGIVSLYTDVSYEKISRFYQNADLFLFASTCENLPNILIEAMASGLPIVSSNFGPMPEVLEDAGLYFNPLSVEDIMNQLKALISSKSLRVELAAKAFKKAKFYSWVTNAETTFSFFQKVVIDFSKN</sequence>
<gene>
    <name evidence="3" type="ORF">CH376_11165</name>
</gene>
<dbReference type="Gene3D" id="3.40.50.2000">
    <property type="entry name" value="Glycogen Phosphorylase B"/>
    <property type="match status" value="2"/>
</dbReference>
<name>A0ABX4NZZ0_9LEPT</name>
<dbReference type="Pfam" id="PF00534">
    <property type="entry name" value="Glycos_transf_1"/>
    <property type="match status" value="1"/>
</dbReference>
<proteinExistence type="predicted"/>
<dbReference type="SUPFAM" id="SSF53756">
    <property type="entry name" value="UDP-Glycosyltransferase/glycogen phosphorylase"/>
    <property type="match status" value="1"/>
</dbReference>
<dbReference type="EMBL" id="NPDU01000025">
    <property type="protein sequence ID" value="PJZ61799.1"/>
    <property type="molecule type" value="Genomic_DNA"/>
</dbReference>
<evidence type="ECO:0000313" key="3">
    <source>
        <dbReference type="EMBL" id="PJZ61799.1"/>
    </source>
</evidence>
<comment type="caution">
    <text evidence="3">The sequence shown here is derived from an EMBL/GenBank/DDBJ whole genome shotgun (WGS) entry which is preliminary data.</text>
</comment>
<dbReference type="CDD" id="cd03809">
    <property type="entry name" value="GT4_MtfB-like"/>
    <property type="match status" value="1"/>
</dbReference>
<protein>
    <submittedName>
        <fullName evidence="3">Glycosyl transferase</fullName>
    </submittedName>
</protein>
<keyword evidence="1 3" id="KW-0808">Transferase</keyword>
<evidence type="ECO:0000313" key="4">
    <source>
        <dbReference type="Proteomes" id="UP000232149"/>
    </source>
</evidence>
<organism evidence="3 4">
    <name type="scientific">Leptospira adleri</name>
    <dbReference type="NCBI Taxonomy" id="2023186"/>
    <lineage>
        <taxon>Bacteria</taxon>
        <taxon>Pseudomonadati</taxon>
        <taxon>Spirochaetota</taxon>
        <taxon>Spirochaetia</taxon>
        <taxon>Leptospirales</taxon>
        <taxon>Leptospiraceae</taxon>
        <taxon>Leptospira</taxon>
    </lineage>
</organism>
<dbReference type="PANTHER" id="PTHR46401">
    <property type="entry name" value="GLYCOSYLTRANSFERASE WBBK-RELATED"/>
    <property type="match status" value="1"/>
</dbReference>
<evidence type="ECO:0000256" key="1">
    <source>
        <dbReference type="ARBA" id="ARBA00022679"/>
    </source>
</evidence>
<accession>A0ABX4NZZ0</accession>
<dbReference type="Proteomes" id="UP000232149">
    <property type="component" value="Unassembled WGS sequence"/>
</dbReference>
<reference evidence="3 4" key="1">
    <citation type="submission" date="2017-07" db="EMBL/GenBank/DDBJ databases">
        <title>Leptospira spp. isolated from tropical soils.</title>
        <authorList>
            <person name="Thibeaux R."/>
            <person name="Iraola G."/>
            <person name="Ferres I."/>
            <person name="Bierque E."/>
            <person name="Girault D."/>
            <person name="Soupe-Gilbert M.-E."/>
            <person name="Picardeau M."/>
            <person name="Goarant C."/>
        </authorList>
    </citation>
    <scope>NUCLEOTIDE SEQUENCE [LARGE SCALE GENOMIC DNA]</scope>
    <source>
        <strain evidence="3 4">FH2-B-D1</strain>
    </source>
</reference>
<dbReference type="RefSeq" id="WP_100788078.1">
    <property type="nucleotide sequence ID" value="NZ_NPDU01000025.1"/>
</dbReference>